<evidence type="ECO:0000256" key="1">
    <source>
        <dbReference type="SAM" id="SignalP"/>
    </source>
</evidence>
<dbReference type="Gene3D" id="2.120.10.30">
    <property type="entry name" value="TolB, C-terminal domain"/>
    <property type="match status" value="2"/>
</dbReference>
<keyword evidence="1" id="KW-0732">Signal</keyword>
<comment type="caution">
    <text evidence="2">The sequence shown here is derived from an EMBL/GenBank/DDBJ whole genome shotgun (WGS) entry which is preliminary data.</text>
</comment>
<sequence>MGGALVVGSGALWTPPLVTAVATPAAASSSGTANGGSAPKTPTLVATELGYPLGLSMGPGGQVYVADFGSVDGTAPGRILRVDPVNGTADVLFSSTAYWPSDVSFDAAGNLYFTDYGWDGDDGGDQAHEGGRVVVIAAGDLGSDTPVSADLATGLDDPSYLLVDPDGTVYVSDTGEADGRGDADPSGRVLGYPLRANPPPIAVGTPALVAGTGAAITGGAPLPVQPVPAGTPVSEVAVFVAFGLAGAGSVLYVADEYAHVVYAVDLPSATIKTYAGNGRATSLAGTGDGASAIDAEVPFPQGLAVDGAGNLYILQIEGQVRRVDPHGTITTVSSGAYVSDNVGITFDPRTDSLFYISNDYPRPGQLHRVGL</sequence>
<evidence type="ECO:0008006" key="4">
    <source>
        <dbReference type="Google" id="ProtNLM"/>
    </source>
</evidence>
<name>A0ABW9QXJ5_9ACTN</name>
<dbReference type="Proteomes" id="UP000437736">
    <property type="component" value="Unassembled WGS sequence"/>
</dbReference>
<dbReference type="PANTHER" id="PTHR47572">
    <property type="entry name" value="LIPOPROTEIN-RELATED"/>
    <property type="match status" value="1"/>
</dbReference>
<feature type="chain" id="PRO_5045342007" description="Gluconolaconase" evidence="1">
    <location>
        <begin position="21"/>
        <end position="371"/>
    </location>
</feature>
<protein>
    <recommendedName>
        <fullName evidence="4">Gluconolaconase</fullName>
    </recommendedName>
</protein>
<reference evidence="2 3" key="1">
    <citation type="submission" date="2019-11" db="EMBL/GenBank/DDBJ databases">
        <title>Acidiferrimicrobium australis gen. nov., sp. nov., an acidophilic and obligately heterotrophic, member of the Actinobacteria that catalyses dissimilatory oxido- reduction of iron isolated from metal-rich acidic water in Chile.</title>
        <authorList>
            <person name="Gonzalez D."/>
            <person name="Huber K."/>
            <person name="Hedrich S."/>
            <person name="Rojas-Villalobos C."/>
            <person name="Quatrini R."/>
            <person name="Dinamarca M.A."/>
            <person name="Schwarz A."/>
            <person name="Canales C."/>
            <person name="Nancucheo I."/>
        </authorList>
    </citation>
    <scope>NUCLEOTIDE SEQUENCE [LARGE SCALE GENOMIC DNA]</scope>
    <source>
        <strain evidence="2 3">USS-CCA1</strain>
    </source>
</reference>
<keyword evidence="3" id="KW-1185">Reference proteome</keyword>
<proteinExistence type="predicted"/>
<dbReference type="EMBL" id="WJHE01000879">
    <property type="protein sequence ID" value="MST34164.1"/>
    <property type="molecule type" value="Genomic_DNA"/>
</dbReference>
<dbReference type="SUPFAM" id="SSF101898">
    <property type="entry name" value="NHL repeat"/>
    <property type="match status" value="1"/>
</dbReference>
<dbReference type="InterPro" id="IPR011042">
    <property type="entry name" value="6-blade_b-propeller_TolB-like"/>
</dbReference>
<evidence type="ECO:0000313" key="3">
    <source>
        <dbReference type="Proteomes" id="UP000437736"/>
    </source>
</evidence>
<organism evidence="2 3">
    <name type="scientific">Acidiferrimicrobium australe</name>
    <dbReference type="NCBI Taxonomy" id="2664430"/>
    <lineage>
        <taxon>Bacteria</taxon>
        <taxon>Bacillati</taxon>
        <taxon>Actinomycetota</taxon>
        <taxon>Acidimicrobiia</taxon>
        <taxon>Acidimicrobiales</taxon>
        <taxon>Acidimicrobiaceae</taxon>
        <taxon>Acidiferrimicrobium</taxon>
    </lineage>
</organism>
<gene>
    <name evidence="2" type="ORF">GHK86_15715</name>
</gene>
<evidence type="ECO:0000313" key="2">
    <source>
        <dbReference type="EMBL" id="MST34164.1"/>
    </source>
</evidence>
<feature type="signal peptide" evidence="1">
    <location>
        <begin position="1"/>
        <end position="20"/>
    </location>
</feature>
<dbReference type="PANTHER" id="PTHR47572:SF5">
    <property type="entry name" value="BLR2277 PROTEIN"/>
    <property type="match status" value="1"/>
</dbReference>
<dbReference type="InterPro" id="IPR051262">
    <property type="entry name" value="SMP-30/CGR1_Lactonase"/>
</dbReference>
<accession>A0ABW9QXJ5</accession>